<dbReference type="EMBL" id="CAJZBQ010000062">
    <property type="protein sequence ID" value="CAG9335294.1"/>
    <property type="molecule type" value="Genomic_DNA"/>
</dbReference>
<dbReference type="InterPro" id="IPR004155">
    <property type="entry name" value="PBS_lyase_HEAT"/>
</dbReference>
<dbReference type="GO" id="GO:0016491">
    <property type="term" value="F:oxidoreductase activity"/>
    <property type="evidence" value="ECO:0007669"/>
    <property type="project" value="TreeGrafter"/>
</dbReference>
<feature type="compositionally biased region" description="Polar residues" evidence="1">
    <location>
        <begin position="28"/>
        <end position="44"/>
    </location>
</feature>
<reference evidence="2" key="1">
    <citation type="submission" date="2021-09" db="EMBL/GenBank/DDBJ databases">
        <authorList>
            <consortium name="AG Swart"/>
            <person name="Singh M."/>
            <person name="Singh A."/>
            <person name="Seah K."/>
            <person name="Emmerich C."/>
        </authorList>
    </citation>
    <scope>NUCLEOTIDE SEQUENCE</scope>
    <source>
        <strain evidence="2">ATCC30299</strain>
    </source>
</reference>
<evidence type="ECO:0000256" key="1">
    <source>
        <dbReference type="SAM" id="MobiDB-lite"/>
    </source>
</evidence>
<dbReference type="AlphaFoldDB" id="A0AAU9KPV5"/>
<name>A0AAU9KPV5_9CILI</name>
<dbReference type="InterPro" id="IPR016024">
    <property type="entry name" value="ARM-type_fold"/>
</dbReference>
<accession>A0AAU9KPV5</accession>
<dbReference type="PANTHER" id="PTHR12697:SF5">
    <property type="entry name" value="DEOXYHYPUSINE HYDROXYLASE"/>
    <property type="match status" value="1"/>
</dbReference>
<evidence type="ECO:0000313" key="2">
    <source>
        <dbReference type="EMBL" id="CAG9335294.1"/>
    </source>
</evidence>
<protein>
    <submittedName>
        <fullName evidence="2">Uncharacterized protein</fullName>
    </submittedName>
</protein>
<organism evidence="2 3">
    <name type="scientific">Blepharisma stoltei</name>
    <dbReference type="NCBI Taxonomy" id="1481888"/>
    <lineage>
        <taxon>Eukaryota</taxon>
        <taxon>Sar</taxon>
        <taxon>Alveolata</taxon>
        <taxon>Ciliophora</taxon>
        <taxon>Postciliodesmatophora</taxon>
        <taxon>Heterotrichea</taxon>
        <taxon>Heterotrichida</taxon>
        <taxon>Blepharismidae</taxon>
        <taxon>Blepharisma</taxon>
    </lineage>
</organism>
<comment type="caution">
    <text evidence="2">The sequence shown here is derived from an EMBL/GenBank/DDBJ whole genome shotgun (WGS) entry which is preliminary data.</text>
</comment>
<dbReference type="SUPFAM" id="SSF48371">
    <property type="entry name" value="ARM repeat"/>
    <property type="match status" value="1"/>
</dbReference>
<dbReference type="Pfam" id="PF13646">
    <property type="entry name" value="HEAT_2"/>
    <property type="match status" value="1"/>
</dbReference>
<keyword evidence="3" id="KW-1185">Reference proteome</keyword>
<evidence type="ECO:0000313" key="3">
    <source>
        <dbReference type="Proteomes" id="UP001162131"/>
    </source>
</evidence>
<dbReference type="Gene3D" id="1.25.10.10">
    <property type="entry name" value="Leucine-rich Repeat Variant"/>
    <property type="match status" value="3"/>
</dbReference>
<dbReference type="PANTHER" id="PTHR12697">
    <property type="entry name" value="PBS LYASE HEAT-LIKE PROTEIN"/>
    <property type="match status" value="1"/>
</dbReference>
<sequence>MSFQYSSPEAEENDMQPIEDYSPDAYQDHSQSPPQAQHSYSRQRPASAYEPKYSRDQKPSSRLFNKDSYLSNSQYNLPVSVPAPSEVLLSKVFDEELSVRSPSQKKRLKLLQHKMSISQREESPEFYTKGNVDLITAKKFKNYHEEAVPFVEKADKLHRSIESLRRSSEFKDLEKYPIEEKIAKYSSCLENPSKEIKLAGLQGIHELIETENITNNAKEIIIGEVLNVLMRWDEHEPDFTECALDIIGSLGPHPMTLDQIPLFVSMVVHDETSEYMNIHQAAFACLCRLGFHGVDALIRLASKDYPHLQIWLLDKLALTNAIQRQIIVPALSQDALSPDSTLRTQAVAALNRMYSVVWEGGALPVLLTLMEEGSVDRQLIACTIRACGNIGEQTLIKLLRQSDAPKIRMASAAALCWRVPIRPRQLEIRVINDSITYEQRTFPGTICTYKGPLTPVIVQSEEDDAILEINARDFLACLQRWIKRESEEDLGEVFPNLPIMPCVSEAQTEESPNISINAIQALCGGLKDPFEGVRETCTYALGFIGLPEAADSANFLIKLLKDASPQVRTMAAWALGRLGPAAYRAGPGLIELLKDGYWKVRTAACISLASTGQNIAQKAIPVLFKILRDGSINRGTVAETIVRLGPQGERLLIDLLNHEPNSNITLRTGAVKALSQANIYHNNIDFVVETLFRLSNDRMPAVRKEVFLALNTLSERAKNQITYLKPRSLLPLYFRFLNDPAVEVKDTAMKCIVLLGPQGQLMLIEALTKDQNPQIRAQAAKGLGLFGPSTFRSLLLGLHDSHPFVRKIVAQTISNNFTAEAISEEFWEKVPQRQGIRCTIKEILKLPYPVPQACGNLLKELLMVLEQEFAEGGRGYEYMDSHPELHKPLEEAEEEV</sequence>
<dbReference type="SMART" id="SM00567">
    <property type="entry name" value="EZ_HEAT"/>
    <property type="match status" value="4"/>
</dbReference>
<proteinExistence type="predicted"/>
<dbReference type="InterPro" id="IPR011989">
    <property type="entry name" value="ARM-like"/>
</dbReference>
<gene>
    <name evidence="2" type="ORF">BSTOLATCC_MIC63771</name>
</gene>
<feature type="region of interest" description="Disordered" evidence="1">
    <location>
        <begin position="1"/>
        <end position="65"/>
    </location>
</feature>
<dbReference type="Proteomes" id="UP001162131">
    <property type="component" value="Unassembled WGS sequence"/>
</dbReference>